<dbReference type="OrthoDB" id="9778320at2"/>
<dbReference type="eggNOG" id="COG4249">
    <property type="taxonomic scope" value="Bacteria"/>
</dbReference>
<feature type="domain" description="SLH" evidence="3">
    <location>
        <begin position="294"/>
        <end position="355"/>
    </location>
</feature>
<feature type="domain" description="NodB homology" evidence="4">
    <location>
        <begin position="97"/>
        <end position="326"/>
    </location>
</feature>
<dbReference type="SUPFAM" id="SSF88713">
    <property type="entry name" value="Glycoside hydrolase/deacetylase"/>
    <property type="match status" value="1"/>
</dbReference>
<keyword evidence="1" id="KW-0732">Signal</keyword>
<dbReference type="PANTHER" id="PTHR34216">
    <property type="match status" value="1"/>
</dbReference>
<dbReference type="CDD" id="cd10969">
    <property type="entry name" value="CE4_Ecf1_like_5s"/>
    <property type="match status" value="1"/>
</dbReference>
<accession>A0A097AUG5</accession>
<dbReference type="InterPro" id="IPR051398">
    <property type="entry name" value="Polysacch_Deacetylase"/>
</dbReference>
<dbReference type="eggNOG" id="COG0726">
    <property type="taxonomic scope" value="Bacteria"/>
</dbReference>
<keyword evidence="5" id="KW-0378">Hydrolase</keyword>
<proteinExistence type="predicted"/>
<feature type="domain" description="SLH" evidence="3">
    <location>
        <begin position="356"/>
        <end position="419"/>
    </location>
</feature>
<evidence type="ECO:0000259" key="4">
    <source>
        <dbReference type="PROSITE" id="PS51677"/>
    </source>
</evidence>
<name>A0A097AUG5_THEKI</name>
<dbReference type="GO" id="GO:0005975">
    <property type="term" value="P:carbohydrate metabolic process"/>
    <property type="evidence" value="ECO:0007669"/>
    <property type="project" value="InterPro"/>
</dbReference>
<organism evidence="5 6">
    <name type="scientific">Thermoanaerobacter kivui</name>
    <name type="common">Acetogenium kivui</name>
    <dbReference type="NCBI Taxonomy" id="2325"/>
    <lineage>
        <taxon>Bacteria</taxon>
        <taxon>Bacillati</taxon>
        <taxon>Bacillota</taxon>
        <taxon>Clostridia</taxon>
        <taxon>Thermoanaerobacterales</taxon>
        <taxon>Thermoanaerobacteraceae</taxon>
        <taxon>Thermoanaerobacter</taxon>
    </lineage>
</organism>
<dbReference type="HOGENOM" id="CLU_572283_0_0_9"/>
<dbReference type="PROSITE" id="PS51677">
    <property type="entry name" value="NODB"/>
    <property type="match status" value="1"/>
</dbReference>
<dbReference type="AlphaFoldDB" id="A0A097AUG5"/>
<keyword evidence="6" id="KW-1185">Reference proteome</keyword>
<dbReference type="InterPro" id="IPR011330">
    <property type="entry name" value="Glyco_hydro/deAcase_b/a-brl"/>
</dbReference>
<dbReference type="PROSITE" id="PS51272">
    <property type="entry name" value="SLH"/>
    <property type="match status" value="3"/>
</dbReference>
<dbReference type="Pfam" id="PF01522">
    <property type="entry name" value="Polysacc_deac_1"/>
    <property type="match status" value="1"/>
</dbReference>
<dbReference type="GO" id="GO:0016810">
    <property type="term" value="F:hydrolase activity, acting on carbon-nitrogen (but not peptide) bonds"/>
    <property type="evidence" value="ECO:0007669"/>
    <property type="project" value="InterPro"/>
</dbReference>
<dbReference type="EC" id="3.5.1.-" evidence="5"/>
<dbReference type="RefSeq" id="WP_049686016.1">
    <property type="nucleotide sequence ID" value="NZ_CP009170.1"/>
</dbReference>
<reference evidence="6" key="1">
    <citation type="journal article" date="2015" name="Genome Announc.">
        <title>Whole-Genome Sequences of 80 Environmental and Clinical Isolates of Burkholderia pseudomallei.</title>
        <authorList>
            <person name="Johnson S.L."/>
            <person name="Baker A.L."/>
            <person name="Chain P.S."/>
            <person name="Currie B.J."/>
            <person name="Daligault H.E."/>
            <person name="Davenport K.W."/>
            <person name="Davis C.B."/>
            <person name="Inglis T.J."/>
            <person name="Kaestli M."/>
            <person name="Koren S."/>
            <person name="Mayo M."/>
            <person name="Merritt A.J."/>
            <person name="Price E.P."/>
            <person name="Sarovich D.S."/>
            <person name="Warner J."/>
            <person name="Rosovitz M.J."/>
        </authorList>
    </citation>
    <scope>NUCLEOTIDE SEQUENCE [LARGE SCALE GENOMIC DNA]</scope>
    <source>
        <strain evidence="6">DSM 2030</strain>
    </source>
</reference>
<evidence type="ECO:0000256" key="1">
    <source>
        <dbReference type="ARBA" id="ARBA00022729"/>
    </source>
</evidence>
<dbReference type="PANTHER" id="PTHR34216:SF7">
    <property type="entry name" value="POLY-BETA-1,6-N-ACETYL-D-GLUCOSAMINE N-DEACETYLASE"/>
    <property type="match status" value="1"/>
</dbReference>
<dbReference type="Pfam" id="PF00395">
    <property type="entry name" value="SLH"/>
    <property type="match status" value="3"/>
</dbReference>
<dbReference type="STRING" id="2325.TKV_c23200"/>
<feature type="domain" description="SLH" evidence="3">
    <location>
        <begin position="420"/>
        <end position="477"/>
    </location>
</feature>
<dbReference type="EMBL" id="CP009170">
    <property type="protein sequence ID" value="AIS53446.1"/>
    <property type="molecule type" value="Genomic_DNA"/>
</dbReference>
<sequence length="477" mass="54802">MSKKALIILTIMVTIVLAVSIPVLHSKAQSKKPFVPVLMYHHLQKEGTFDSKKYGGVIIDPERFEKQMLYLKATGYHTITLEQLRDFVLYNKPLPPKPIVITFDDGYLSNYTYAYPILKKLGMKAEINIIVSYVPDEVNKQKPEVVIPHFTWQQAKEMADSGVIEIESHTYDLHGYRSNDFKKIPMVMGPVIINGHLETMEQYKERLYLDFLRSREIIKEKIGKAPICLAYPFGSGNKISDEIAKKVGFEMAFGIKEGVNYYGDNIMKLKRITVKDSDTGQDIVEKINKLSRDTGFIPFWDIKNMWSEKNILSLVIKGIFAGYEDGSFRPNKIISRAEFASLIDRAFLKDKPVLQQEISFKDVSHNAWYYKPIANIVNNGIMKGYEDNTFRPHNPITREEAISVLMKFYEPKENVDFAIFDPADKNDISSWAYDFIKIAYENNLIAGTNIDGKIYIYPKKPLTREEAAVLLDKIVKE</sequence>
<protein>
    <submittedName>
        <fullName evidence="5">Poly-beta-1,6-N-acetyl-D-glucosamine N-deacetylase PgaB</fullName>
        <ecNumber evidence="5">3.5.1.-</ecNumber>
    </submittedName>
</protein>
<dbReference type="InterPro" id="IPR001119">
    <property type="entry name" value="SLH_dom"/>
</dbReference>
<evidence type="ECO:0000313" key="5">
    <source>
        <dbReference type="EMBL" id="AIS53446.1"/>
    </source>
</evidence>
<dbReference type="InterPro" id="IPR002509">
    <property type="entry name" value="NODB_dom"/>
</dbReference>
<dbReference type="Proteomes" id="UP000029669">
    <property type="component" value="Chromosome"/>
</dbReference>
<dbReference type="KEGG" id="tki:TKV_c23200"/>
<gene>
    <name evidence="5" type="primary">pgaB</name>
    <name evidence="5" type="ORF">TKV_c23200</name>
</gene>
<evidence type="ECO:0000313" key="6">
    <source>
        <dbReference type="Proteomes" id="UP000029669"/>
    </source>
</evidence>
<keyword evidence="2" id="KW-0677">Repeat</keyword>
<evidence type="ECO:0000256" key="2">
    <source>
        <dbReference type="ARBA" id="ARBA00022737"/>
    </source>
</evidence>
<dbReference type="Gene3D" id="3.20.20.370">
    <property type="entry name" value="Glycoside hydrolase/deacetylase"/>
    <property type="match status" value="1"/>
</dbReference>
<evidence type="ECO:0000259" key="3">
    <source>
        <dbReference type="PROSITE" id="PS51272"/>
    </source>
</evidence>